<evidence type="ECO:0000256" key="8">
    <source>
        <dbReference type="ARBA" id="ARBA00022989"/>
    </source>
</evidence>
<dbReference type="GO" id="GO:0005743">
    <property type="term" value="C:mitochondrial inner membrane"/>
    <property type="evidence" value="ECO:0007669"/>
    <property type="project" value="UniProtKB-SubCell"/>
</dbReference>
<evidence type="ECO:0000256" key="11">
    <source>
        <dbReference type="ARBA" id="ARBA00044247"/>
    </source>
</evidence>
<keyword evidence="3" id="KW-0813">Transport</keyword>
<keyword evidence="4" id="KW-0679">Respiratory chain</keyword>
<evidence type="ECO:0000256" key="6">
    <source>
        <dbReference type="ARBA" id="ARBA00022792"/>
    </source>
</evidence>
<keyword evidence="9" id="KW-0496">Mitochondrion</keyword>
<dbReference type="PANTHER" id="PTHR12980">
    <property type="entry name" value="UBIQUINOL-CYTOCHROME C REDUCTASE COMPLEX, SUBUNIT X"/>
    <property type="match status" value="1"/>
</dbReference>
<protein>
    <recommendedName>
        <fullName evidence="11">Complex III subunit 9</fullName>
    </recommendedName>
</protein>
<evidence type="ECO:0000256" key="5">
    <source>
        <dbReference type="ARBA" id="ARBA00022692"/>
    </source>
</evidence>
<keyword evidence="6" id="KW-0999">Mitochondrion inner membrane</keyword>
<sequence length="91" mass="10259">MVRLSPPANGAASPCPMNPLLITHDFIQAAASSLYNLIFKQNFTMLGFVFAGGFAFELGFNSGMNKYWDYLNRGRQWKDIRAKYAEADDEE</sequence>
<comment type="caution">
    <text evidence="13">The sequence shown here is derived from an EMBL/GenBank/DDBJ whole genome shotgun (WGS) entry which is preliminary data.</text>
</comment>
<evidence type="ECO:0000256" key="7">
    <source>
        <dbReference type="ARBA" id="ARBA00022982"/>
    </source>
</evidence>
<dbReference type="PANTHER" id="PTHR12980:SF0">
    <property type="entry name" value="CYTOCHROME B-C1 COMPLEX SUBUNIT 9"/>
    <property type="match status" value="1"/>
</dbReference>
<dbReference type="GO" id="GO:0006122">
    <property type="term" value="P:mitochondrial electron transport, ubiquinol to cytochrome c"/>
    <property type="evidence" value="ECO:0007669"/>
    <property type="project" value="InterPro"/>
</dbReference>
<keyword evidence="8 12" id="KW-1133">Transmembrane helix</keyword>
<feature type="transmembrane region" description="Helical" evidence="12">
    <location>
        <begin position="43"/>
        <end position="60"/>
    </location>
</feature>
<dbReference type="EMBL" id="JAGPXD010000004">
    <property type="protein sequence ID" value="KAH7358774.1"/>
    <property type="molecule type" value="Genomic_DNA"/>
</dbReference>
<comment type="subcellular location">
    <subcellularLocation>
        <location evidence="1">Mitochondrion inner membrane</location>
        <topology evidence="1">Single-pass membrane protein</topology>
    </subcellularLocation>
</comment>
<proteinExistence type="inferred from homology"/>
<dbReference type="AlphaFoldDB" id="A0A8K0X1K9"/>
<keyword evidence="10 12" id="KW-0472">Membrane</keyword>
<evidence type="ECO:0000313" key="13">
    <source>
        <dbReference type="EMBL" id="KAH7358774.1"/>
    </source>
</evidence>
<evidence type="ECO:0000313" key="14">
    <source>
        <dbReference type="Proteomes" id="UP000813385"/>
    </source>
</evidence>
<dbReference type="OrthoDB" id="44067at2759"/>
<dbReference type="Proteomes" id="UP000813385">
    <property type="component" value="Unassembled WGS sequence"/>
</dbReference>
<gene>
    <name evidence="13" type="ORF">B0T11DRAFT_330530</name>
</gene>
<organism evidence="13 14">
    <name type="scientific">Plectosphaerella cucumerina</name>
    <dbReference type="NCBI Taxonomy" id="40658"/>
    <lineage>
        <taxon>Eukaryota</taxon>
        <taxon>Fungi</taxon>
        <taxon>Dikarya</taxon>
        <taxon>Ascomycota</taxon>
        <taxon>Pezizomycotina</taxon>
        <taxon>Sordariomycetes</taxon>
        <taxon>Hypocreomycetidae</taxon>
        <taxon>Glomerellales</taxon>
        <taxon>Plectosphaerellaceae</taxon>
        <taxon>Plectosphaerella</taxon>
    </lineage>
</organism>
<dbReference type="GO" id="GO:0045275">
    <property type="term" value="C:respiratory chain complex III"/>
    <property type="evidence" value="ECO:0007669"/>
    <property type="project" value="InterPro"/>
</dbReference>
<keyword evidence="5 12" id="KW-0812">Transmembrane</keyword>
<dbReference type="InterPro" id="IPR008027">
    <property type="entry name" value="QCR9"/>
</dbReference>
<dbReference type="Pfam" id="PF05365">
    <property type="entry name" value="UCR_UQCRX_QCR9"/>
    <property type="match status" value="1"/>
</dbReference>
<evidence type="ECO:0000256" key="1">
    <source>
        <dbReference type="ARBA" id="ARBA00004434"/>
    </source>
</evidence>
<evidence type="ECO:0000256" key="9">
    <source>
        <dbReference type="ARBA" id="ARBA00023128"/>
    </source>
</evidence>
<dbReference type="SUPFAM" id="SSF81514">
    <property type="entry name" value="Subunit X (non-heme 7 kDa protein) of cytochrome bc1 complex (Ubiquinol-cytochrome c reductase)"/>
    <property type="match status" value="1"/>
</dbReference>
<evidence type="ECO:0000256" key="3">
    <source>
        <dbReference type="ARBA" id="ARBA00022448"/>
    </source>
</evidence>
<accession>A0A8K0X1K9</accession>
<dbReference type="InterPro" id="IPR036656">
    <property type="entry name" value="QCR9_sf"/>
</dbReference>
<evidence type="ECO:0000256" key="2">
    <source>
        <dbReference type="ARBA" id="ARBA00007856"/>
    </source>
</evidence>
<dbReference type="Gene3D" id="1.20.5.260">
    <property type="entry name" value="Cytochrome b-c1 complex subunit 9"/>
    <property type="match status" value="1"/>
</dbReference>
<comment type="similarity">
    <text evidence="2">Belongs to the UQCR10/QCR9 family.</text>
</comment>
<evidence type="ECO:0000256" key="10">
    <source>
        <dbReference type="ARBA" id="ARBA00023136"/>
    </source>
</evidence>
<keyword evidence="14" id="KW-1185">Reference proteome</keyword>
<dbReference type="FunFam" id="1.20.5.260:FF:000001">
    <property type="entry name" value="Cytochrome b-c1 complex subunit 9"/>
    <property type="match status" value="1"/>
</dbReference>
<evidence type="ECO:0000256" key="4">
    <source>
        <dbReference type="ARBA" id="ARBA00022660"/>
    </source>
</evidence>
<keyword evidence="7" id="KW-0249">Electron transport</keyword>
<evidence type="ECO:0000256" key="12">
    <source>
        <dbReference type="SAM" id="Phobius"/>
    </source>
</evidence>
<reference evidence="13" key="1">
    <citation type="journal article" date="2021" name="Nat. Commun.">
        <title>Genetic determinants of endophytism in the Arabidopsis root mycobiome.</title>
        <authorList>
            <person name="Mesny F."/>
            <person name="Miyauchi S."/>
            <person name="Thiergart T."/>
            <person name="Pickel B."/>
            <person name="Atanasova L."/>
            <person name="Karlsson M."/>
            <person name="Huettel B."/>
            <person name="Barry K.W."/>
            <person name="Haridas S."/>
            <person name="Chen C."/>
            <person name="Bauer D."/>
            <person name="Andreopoulos W."/>
            <person name="Pangilinan J."/>
            <person name="LaButti K."/>
            <person name="Riley R."/>
            <person name="Lipzen A."/>
            <person name="Clum A."/>
            <person name="Drula E."/>
            <person name="Henrissat B."/>
            <person name="Kohler A."/>
            <person name="Grigoriev I.V."/>
            <person name="Martin F.M."/>
            <person name="Hacquard S."/>
        </authorList>
    </citation>
    <scope>NUCLEOTIDE SEQUENCE</scope>
    <source>
        <strain evidence="13">MPI-CAGE-AT-0016</strain>
    </source>
</reference>
<name>A0A8K0X1K9_9PEZI</name>